<reference evidence="1 2" key="1">
    <citation type="journal article" date="2022" name="Hortic Res">
        <title>A haplotype resolved chromosomal level avocado genome allows analysis of novel avocado genes.</title>
        <authorList>
            <person name="Nath O."/>
            <person name="Fletcher S.J."/>
            <person name="Hayward A."/>
            <person name="Shaw L.M."/>
            <person name="Masouleh A.K."/>
            <person name="Furtado A."/>
            <person name="Henry R.J."/>
            <person name="Mitter N."/>
        </authorList>
    </citation>
    <scope>NUCLEOTIDE SEQUENCE [LARGE SCALE GENOMIC DNA]</scope>
    <source>
        <strain evidence="2">cv. Hass</strain>
    </source>
</reference>
<protein>
    <submittedName>
        <fullName evidence="1">Uncharacterized protein</fullName>
    </submittedName>
</protein>
<keyword evidence="2" id="KW-1185">Reference proteome</keyword>
<proteinExistence type="predicted"/>
<dbReference type="Proteomes" id="UP001234297">
    <property type="component" value="Chromosome 4"/>
</dbReference>
<organism evidence="1 2">
    <name type="scientific">Persea americana</name>
    <name type="common">Avocado</name>
    <dbReference type="NCBI Taxonomy" id="3435"/>
    <lineage>
        <taxon>Eukaryota</taxon>
        <taxon>Viridiplantae</taxon>
        <taxon>Streptophyta</taxon>
        <taxon>Embryophyta</taxon>
        <taxon>Tracheophyta</taxon>
        <taxon>Spermatophyta</taxon>
        <taxon>Magnoliopsida</taxon>
        <taxon>Magnoliidae</taxon>
        <taxon>Laurales</taxon>
        <taxon>Lauraceae</taxon>
        <taxon>Persea</taxon>
    </lineage>
</organism>
<evidence type="ECO:0000313" key="1">
    <source>
        <dbReference type="EMBL" id="KAJ8618156.1"/>
    </source>
</evidence>
<sequence length="153" mass="16368">MFDSSSILLVSFLWIWSIDYQAVAWPCRSGRFLVTSRAAVRTNKTWVIQDPIEVVIGVVEGESAIVLRWFCGGQRKMVEGLGSTAANDIARCKGSCESPGSCCFPTLGNIGPEGIQSGFRVWTLQFAKGLVGMGLPMGSAEAVASGPSKFDGK</sequence>
<comment type="caution">
    <text evidence="1">The sequence shown here is derived from an EMBL/GenBank/DDBJ whole genome shotgun (WGS) entry which is preliminary data.</text>
</comment>
<name>A0ACC2KAY0_PERAE</name>
<gene>
    <name evidence="1" type="ORF">MRB53_014342</name>
</gene>
<dbReference type="EMBL" id="CM056812">
    <property type="protein sequence ID" value="KAJ8618156.1"/>
    <property type="molecule type" value="Genomic_DNA"/>
</dbReference>
<accession>A0ACC2KAY0</accession>
<evidence type="ECO:0000313" key="2">
    <source>
        <dbReference type="Proteomes" id="UP001234297"/>
    </source>
</evidence>